<evidence type="ECO:0000313" key="2">
    <source>
        <dbReference type="EMBL" id="OAI25469.1"/>
    </source>
</evidence>
<dbReference type="Pfam" id="PF01541">
    <property type="entry name" value="GIY-YIG"/>
    <property type="match status" value="1"/>
</dbReference>
<dbReference type="Proteomes" id="UP000077734">
    <property type="component" value="Unassembled WGS sequence"/>
</dbReference>
<feature type="domain" description="GIY-YIG" evidence="1">
    <location>
        <begin position="199"/>
        <end position="288"/>
    </location>
</feature>
<organism evidence="2 3">
    <name type="scientific">Methylomonas koyamae</name>
    <dbReference type="NCBI Taxonomy" id="702114"/>
    <lineage>
        <taxon>Bacteria</taxon>
        <taxon>Pseudomonadati</taxon>
        <taxon>Pseudomonadota</taxon>
        <taxon>Gammaproteobacteria</taxon>
        <taxon>Methylococcales</taxon>
        <taxon>Methylococcaceae</taxon>
        <taxon>Methylomonas</taxon>
    </lineage>
</organism>
<comment type="caution">
    <text evidence="2">The sequence shown here is derived from an EMBL/GenBank/DDBJ whole genome shotgun (WGS) entry which is preliminary data.</text>
</comment>
<dbReference type="SUPFAM" id="SSF82771">
    <property type="entry name" value="GIY-YIG endonuclease"/>
    <property type="match status" value="1"/>
</dbReference>
<dbReference type="InterPro" id="IPR000305">
    <property type="entry name" value="GIY-YIG_endonuc"/>
</dbReference>
<dbReference type="InterPro" id="IPR035901">
    <property type="entry name" value="GIY-YIG_endonuc_sf"/>
</dbReference>
<sequence length="289" mass="33653">MLTLVDLFKHYDLNPAEIKLVRHGTEKTVEKNLSNPYILEFFQTKREQFCDYQSFQLPKKFDKAKHIAAFARTRGTTALFLGIWDVNGHLPVSDFDEQLSRRFADWKKQYGWTDDMVCYDLIPNPKMEELSQRLVIDWGKGTLAWVQNGTTPKNILEIKPKNSIDQFKSYDEVLLGYQDLKQLLNDAAANSEWVIKLSAVKGVYLIRDRLKGKLYVGSAYGDKGIYGRWAEYARNGHGNNQQLKELDYYHFEFSILETLPFGFEDDAVIARENRWKKRLGTREFGLNSN</sequence>
<dbReference type="EMBL" id="LUUL01000081">
    <property type="protein sequence ID" value="OAI25469.1"/>
    <property type="molecule type" value="Genomic_DNA"/>
</dbReference>
<evidence type="ECO:0000259" key="1">
    <source>
        <dbReference type="PROSITE" id="PS50164"/>
    </source>
</evidence>
<reference evidence="2 3" key="1">
    <citation type="submission" date="2016-03" db="EMBL/GenBank/DDBJ databases">
        <authorList>
            <person name="Heylen K."/>
            <person name="De Vos P."/>
            <person name="Vekeman B."/>
        </authorList>
    </citation>
    <scope>NUCLEOTIDE SEQUENCE [LARGE SCALE GENOMIC DNA]</scope>
    <source>
        <strain evidence="2 3">R-49807</strain>
    </source>
</reference>
<accession>A0AA91I4Y9</accession>
<dbReference type="CDD" id="cd10446">
    <property type="entry name" value="GIY-YIG_unchar_1"/>
    <property type="match status" value="1"/>
</dbReference>
<dbReference type="PROSITE" id="PS50164">
    <property type="entry name" value="GIY_YIG"/>
    <property type="match status" value="1"/>
</dbReference>
<dbReference type="Gene3D" id="3.40.1440.10">
    <property type="entry name" value="GIY-YIG endonuclease"/>
    <property type="match status" value="1"/>
</dbReference>
<dbReference type="AlphaFoldDB" id="A0AA91I4Y9"/>
<dbReference type="RefSeq" id="WP_064027722.1">
    <property type="nucleotide sequence ID" value="NZ_LUUL01000081.1"/>
</dbReference>
<protein>
    <recommendedName>
        <fullName evidence="1">GIY-YIG domain-containing protein</fullName>
    </recommendedName>
</protein>
<keyword evidence="3" id="KW-1185">Reference proteome</keyword>
<gene>
    <name evidence="2" type="ORF">A1356_13465</name>
</gene>
<name>A0AA91I4Y9_9GAMM</name>
<evidence type="ECO:0000313" key="3">
    <source>
        <dbReference type="Proteomes" id="UP000077734"/>
    </source>
</evidence>
<proteinExistence type="predicted"/>